<dbReference type="Proteomes" id="UP001162131">
    <property type="component" value="Unassembled WGS sequence"/>
</dbReference>
<proteinExistence type="predicted"/>
<dbReference type="AlphaFoldDB" id="A0AAU9JNE4"/>
<protein>
    <submittedName>
        <fullName evidence="1">Uncharacterized protein</fullName>
    </submittedName>
</protein>
<dbReference type="EMBL" id="CAJZBQ010000046">
    <property type="protein sequence ID" value="CAG9328757.1"/>
    <property type="molecule type" value="Genomic_DNA"/>
</dbReference>
<reference evidence="1" key="1">
    <citation type="submission" date="2021-09" db="EMBL/GenBank/DDBJ databases">
        <authorList>
            <consortium name="AG Swart"/>
            <person name="Singh M."/>
            <person name="Singh A."/>
            <person name="Seah K."/>
            <person name="Emmerich C."/>
        </authorList>
    </citation>
    <scope>NUCLEOTIDE SEQUENCE</scope>
    <source>
        <strain evidence="1">ATCC30299</strain>
    </source>
</reference>
<evidence type="ECO:0000313" key="1">
    <source>
        <dbReference type="EMBL" id="CAG9328757.1"/>
    </source>
</evidence>
<name>A0AAU9JNE4_9CILI</name>
<comment type="caution">
    <text evidence="1">The sequence shown here is derived from an EMBL/GenBank/DDBJ whole genome shotgun (WGS) entry which is preliminary data.</text>
</comment>
<keyword evidence="2" id="KW-1185">Reference proteome</keyword>
<sequence>MAEFYFDTEVFLRSPEWTIPYMNLKNNAENCIKARCKDGELECEKSCKSSLDTLDEIVKRKQEFYIKKGVEYCKHDCWDANNLADCTQRCIKEYNTLFSDFRDTLLDRLNSTKLKE</sequence>
<evidence type="ECO:0000313" key="2">
    <source>
        <dbReference type="Proteomes" id="UP001162131"/>
    </source>
</evidence>
<organism evidence="1 2">
    <name type="scientific">Blepharisma stoltei</name>
    <dbReference type="NCBI Taxonomy" id="1481888"/>
    <lineage>
        <taxon>Eukaryota</taxon>
        <taxon>Sar</taxon>
        <taxon>Alveolata</taxon>
        <taxon>Ciliophora</taxon>
        <taxon>Postciliodesmatophora</taxon>
        <taxon>Heterotrichea</taxon>
        <taxon>Heterotrichida</taxon>
        <taxon>Blepharismidae</taxon>
        <taxon>Blepharisma</taxon>
    </lineage>
</organism>
<accession>A0AAU9JNE4</accession>
<gene>
    <name evidence="1" type="ORF">BSTOLATCC_MIC46748</name>
</gene>